<dbReference type="PROSITE" id="PS00678">
    <property type="entry name" value="WD_REPEATS_1"/>
    <property type="match status" value="1"/>
</dbReference>
<dbReference type="GO" id="GO:0006406">
    <property type="term" value="P:mRNA export from nucleus"/>
    <property type="evidence" value="ECO:0007669"/>
    <property type="project" value="TreeGrafter"/>
</dbReference>
<dbReference type="InterPro" id="IPR042626">
    <property type="entry name" value="THOC6"/>
</dbReference>
<evidence type="ECO:0000256" key="4">
    <source>
        <dbReference type="PROSITE-ProRule" id="PRU00221"/>
    </source>
</evidence>
<organism evidence="7 8">
    <name type="scientific">Acrasis kona</name>
    <dbReference type="NCBI Taxonomy" id="1008807"/>
    <lineage>
        <taxon>Eukaryota</taxon>
        <taxon>Discoba</taxon>
        <taxon>Heterolobosea</taxon>
        <taxon>Tetramitia</taxon>
        <taxon>Eutetramitia</taxon>
        <taxon>Acrasidae</taxon>
        <taxon>Acrasis</taxon>
    </lineage>
</organism>
<dbReference type="InterPro" id="IPR001680">
    <property type="entry name" value="WD40_rpt"/>
</dbReference>
<keyword evidence="8" id="KW-1185">Reference proteome</keyword>
<comment type="caution">
    <text evidence="7">The sequence shown here is derived from an EMBL/GenBank/DDBJ whole genome shotgun (WGS) entry which is preliminary data.</text>
</comment>
<dbReference type="GO" id="GO:0000346">
    <property type="term" value="C:transcription export complex"/>
    <property type="evidence" value="ECO:0007669"/>
    <property type="project" value="TreeGrafter"/>
</dbReference>
<dbReference type="Proteomes" id="UP001431209">
    <property type="component" value="Unassembled WGS sequence"/>
</dbReference>
<dbReference type="InterPro" id="IPR036322">
    <property type="entry name" value="WD40_repeat_dom_sf"/>
</dbReference>
<dbReference type="Pfam" id="PF23754">
    <property type="entry name" value="Beta-prop_IP5PC_F"/>
    <property type="match status" value="1"/>
</dbReference>
<dbReference type="AlphaFoldDB" id="A0AAW2ZJY2"/>
<dbReference type="SUPFAM" id="SSF50978">
    <property type="entry name" value="WD40 repeat-like"/>
    <property type="match status" value="1"/>
</dbReference>
<dbReference type="Pfam" id="PF00400">
    <property type="entry name" value="WD40"/>
    <property type="match status" value="1"/>
</dbReference>
<feature type="domain" description="IP5PC-F beta-propeller" evidence="6">
    <location>
        <begin position="72"/>
        <end position="189"/>
    </location>
</feature>
<feature type="repeat" description="WD" evidence="4">
    <location>
        <begin position="220"/>
        <end position="261"/>
    </location>
</feature>
<evidence type="ECO:0000256" key="5">
    <source>
        <dbReference type="SAM" id="MobiDB-lite"/>
    </source>
</evidence>
<evidence type="ECO:0000259" key="6">
    <source>
        <dbReference type="Pfam" id="PF23754"/>
    </source>
</evidence>
<dbReference type="EMBL" id="JAOPGA020001643">
    <property type="protein sequence ID" value="KAL0490121.1"/>
    <property type="molecule type" value="Genomic_DNA"/>
</dbReference>
<dbReference type="PANTHER" id="PTHR44411">
    <property type="entry name" value="THO COMPLEX SUBUNIT 6 HOMOLOG"/>
    <property type="match status" value="1"/>
</dbReference>
<comment type="similarity">
    <text evidence="1">Belongs to the WD repeat THOC6 family.</text>
</comment>
<dbReference type="InterPro" id="IPR015943">
    <property type="entry name" value="WD40/YVTN_repeat-like_dom_sf"/>
</dbReference>
<sequence>MSWANFLTNSDTEFHATRCQTQSIKESSIIAFSTVPVPTIRRKSTSTTDDDTYKKKKDRTTATDDQNEKRQEEQSNIIVCGTSDGMIRVYQLSKSLKPKSRRPLLQFKAHKGPIYCLKWSPQPNQLLLITGADEELKIWDWDTIEAQIPTSTTIQPLTVVVEHQSQYQCDVQLGSRQISMPRSEINSLLCVDNSLFAGGGDGCIYQWDIQTEQLSQKFRDPDQKKNVYVMTLNRTSTYLLSGHSDGSLKFWDVKTGQVIKTMYPLSEDGTQKEDDRTWISRIAIDQSESWMVVGGGACYATLWYVPQMTLSAVMPTSAVINDICFTNDEIVIVGNESNVYFYNRGGKYRAHVKTGIVALFSVERIEDLSTDAVVVSGIGSQIDIVVHDKTISLQF</sequence>
<keyword evidence="3" id="KW-0677">Repeat</keyword>
<evidence type="ECO:0000313" key="8">
    <source>
        <dbReference type="Proteomes" id="UP001431209"/>
    </source>
</evidence>
<dbReference type="GO" id="GO:0000347">
    <property type="term" value="C:THO complex"/>
    <property type="evidence" value="ECO:0007669"/>
    <property type="project" value="TreeGrafter"/>
</dbReference>
<dbReference type="PANTHER" id="PTHR44411:SF1">
    <property type="entry name" value="THO COMPLEX SUBUNIT 6 HOMOLOG"/>
    <property type="match status" value="1"/>
</dbReference>
<evidence type="ECO:0000256" key="1">
    <source>
        <dbReference type="ARBA" id="ARBA00009728"/>
    </source>
</evidence>
<dbReference type="InterPro" id="IPR056454">
    <property type="entry name" value="Beta-prop_IP5PC_F"/>
</dbReference>
<evidence type="ECO:0000256" key="2">
    <source>
        <dbReference type="ARBA" id="ARBA00022574"/>
    </source>
</evidence>
<name>A0AAW2ZJY2_9EUKA</name>
<dbReference type="Gene3D" id="2.130.10.10">
    <property type="entry name" value="YVTN repeat-like/Quinoprotein amine dehydrogenase"/>
    <property type="match status" value="1"/>
</dbReference>
<keyword evidence="2 4" id="KW-0853">WD repeat</keyword>
<dbReference type="PROSITE" id="PS50082">
    <property type="entry name" value="WD_REPEATS_2"/>
    <property type="match status" value="2"/>
</dbReference>
<proteinExistence type="inferred from homology"/>
<reference evidence="7 8" key="1">
    <citation type="submission" date="2024-03" db="EMBL/GenBank/DDBJ databases">
        <title>The Acrasis kona genome and developmental transcriptomes reveal deep origins of eukaryotic multicellular pathways.</title>
        <authorList>
            <person name="Sheikh S."/>
            <person name="Fu C.-J."/>
            <person name="Brown M.W."/>
            <person name="Baldauf S.L."/>
        </authorList>
    </citation>
    <scope>NUCLEOTIDE SEQUENCE [LARGE SCALE GENOMIC DNA]</scope>
    <source>
        <strain evidence="7 8">ATCC MYA-3509</strain>
    </source>
</reference>
<feature type="repeat" description="WD" evidence="4">
    <location>
        <begin position="107"/>
        <end position="140"/>
    </location>
</feature>
<dbReference type="InterPro" id="IPR019775">
    <property type="entry name" value="WD40_repeat_CS"/>
</dbReference>
<feature type="compositionally biased region" description="Basic and acidic residues" evidence="5">
    <location>
        <begin position="59"/>
        <end position="73"/>
    </location>
</feature>
<evidence type="ECO:0000256" key="3">
    <source>
        <dbReference type="ARBA" id="ARBA00022737"/>
    </source>
</evidence>
<dbReference type="SMART" id="SM00320">
    <property type="entry name" value="WD40"/>
    <property type="match status" value="5"/>
</dbReference>
<accession>A0AAW2ZJY2</accession>
<feature type="region of interest" description="Disordered" evidence="5">
    <location>
        <begin position="41"/>
        <end position="74"/>
    </location>
</feature>
<evidence type="ECO:0000313" key="7">
    <source>
        <dbReference type="EMBL" id="KAL0490121.1"/>
    </source>
</evidence>
<gene>
    <name evidence="7" type="ORF">AKO1_006639</name>
</gene>
<protein>
    <submittedName>
        <fullName evidence="7">Thoc6</fullName>
    </submittedName>
</protein>
<dbReference type="PROSITE" id="PS50294">
    <property type="entry name" value="WD_REPEATS_REGION"/>
    <property type="match status" value="2"/>
</dbReference>